<dbReference type="EMBL" id="JAENHL010000008">
    <property type="protein sequence ID" value="MBK1871417.1"/>
    <property type="molecule type" value="Genomic_DNA"/>
</dbReference>
<name>A0ACC5RFJ9_9HYPH</name>
<evidence type="ECO:0000313" key="2">
    <source>
        <dbReference type="Proteomes" id="UP000616151"/>
    </source>
</evidence>
<keyword evidence="2" id="KW-1185">Reference proteome</keyword>
<sequence>MKKFALACTLGVVLSISSASAEDTVGYASYGGAYQQAVRKAFLDPITADHGIKIRDYSLQGGLPEVRAQVAAGAVEWDIVELYAGQCQQAANEGLLEPLDYTVIKNTAGIPKHLVADHWVGFTAYSTVLAYNKDVYKDNPPKSWADFFDVEKFPGTRALSGVSPAANLEIGLLAAGTPKDKIYPIDFDAAFKKLSEIKPNISVWWGTGAQAAQLAQSQEVDMLAIWAARIDAAIKEGAPYAYTMNQGVIDVECLIVPKGAPHKDAAMKVINYLTSPEYQANLPQYIPYGPINQDAFKTGKITPEQAENVVTSEKNLPLQIIIDKPFWAENGQKAQEMWDKFMQQ</sequence>
<dbReference type="Proteomes" id="UP000616151">
    <property type="component" value="Unassembled WGS sequence"/>
</dbReference>
<comment type="caution">
    <text evidence="1">The sequence shown here is derived from an EMBL/GenBank/DDBJ whole genome shotgun (WGS) entry which is preliminary data.</text>
</comment>
<organism evidence="1 2">
    <name type="scientific">Taklimakanibacter albus</name>
    <dbReference type="NCBI Taxonomy" id="2800327"/>
    <lineage>
        <taxon>Bacteria</taxon>
        <taxon>Pseudomonadati</taxon>
        <taxon>Pseudomonadota</taxon>
        <taxon>Alphaproteobacteria</taxon>
        <taxon>Hyphomicrobiales</taxon>
        <taxon>Aestuariivirgaceae</taxon>
        <taxon>Taklimakanibacter</taxon>
    </lineage>
</organism>
<evidence type="ECO:0000313" key="1">
    <source>
        <dbReference type="EMBL" id="MBK1871417.1"/>
    </source>
</evidence>
<protein>
    <submittedName>
        <fullName evidence="1">ABC transporter substrate-binding protein</fullName>
    </submittedName>
</protein>
<gene>
    <name evidence="1" type="ORF">JHL16_33930</name>
</gene>
<accession>A0ACC5RFJ9</accession>
<proteinExistence type="predicted"/>
<reference evidence="1" key="1">
    <citation type="submission" date="2021-01" db="EMBL/GenBank/DDBJ databases">
        <authorList>
            <person name="Sun Q."/>
        </authorList>
    </citation>
    <scope>NUCLEOTIDE SEQUENCE</scope>
    <source>
        <strain evidence="1">YIM B02566</strain>
    </source>
</reference>